<keyword evidence="3 9" id="KW-0863">Zinc-finger</keyword>
<dbReference type="GO" id="GO:0003677">
    <property type="term" value="F:DNA binding"/>
    <property type="evidence" value="ECO:0007669"/>
    <property type="project" value="UniProtKB-KW"/>
</dbReference>
<accession>A0A445LBI8</accession>
<comment type="subcellular location">
    <subcellularLocation>
        <location evidence="1">Nucleus</location>
    </subcellularLocation>
</comment>
<evidence type="ECO:0000256" key="8">
    <source>
        <dbReference type="ARBA" id="ARBA00023242"/>
    </source>
</evidence>
<dbReference type="Gene3D" id="4.10.1100.10">
    <property type="entry name" value="Transcription factor, SBP-box domain"/>
    <property type="match status" value="1"/>
</dbReference>
<evidence type="ECO:0000256" key="5">
    <source>
        <dbReference type="ARBA" id="ARBA00023015"/>
    </source>
</evidence>
<sequence>MEFGENNMFSLNTHTKEENGNTGGNSNNNNIVNVWYSSWDATTTTNAPHTTTAAEGYAGGGHRLHHHQLYGGEGCHVQADPHLTCLHLGKRHYFEDATNGDDANNVTSLGNRHVCGGGGAGFVFAGNDKRARGYYGGGGGGAGGGGGGGKSAPFAMVPRCQVEGCHVALVNAKEYHRRHRVCDKHSKAPKAVVLGLEQRFCQQCSRFHVVSEFDDSKRSCRRRLAGHNERRRKSSHLSVTRNSRQGCALSLLSSGSSSENWLSHHADFSTRCSAALRELIAENRAALITRQQQLVYDRDWPHVVPHHDAAVEEEEEDFEDLQQQQQPPEPNYFPQQHMFPQT</sequence>
<keyword evidence="4" id="KW-0862">Zinc</keyword>
<dbReference type="AlphaFoldDB" id="A0A445LBI8"/>
<dbReference type="GO" id="GO:0008270">
    <property type="term" value="F:zinc ion binding"/>
    <property type="evidence" value="ECO:0007669"/>
    <property type="project" value="UniProtKB-KW"/>
</dbReference>
<organism evidence="12 13">
    <name type="scientific">Glycine soja</name>
    <name type="common">Wild soybean</name>
    <dbReference type="NCBI Taxonomy" id="3848"/>
    <lineage>
        <taxon>Eukaryota</taxon>
        <taxon>Viridiplantae</taxon>
        <taxon>Streptophyta</taxon>
        <taxon>Embryophyta</taxon>
        <taxon>Tracheophyta</taxon>
        <taxon>Spermatophyta</taxon>
        <taxon>Magnoliopsida</taxon>
        <taxon>eudicotyledons</taxon>
        <taxon>Gunneridae</taxon>
        <taxon>Pentapetalae</taxon>
        <taxon>rosids</taxon>
        <taxon>fabids</taxon>
        <taxon>Fabales</taxon>
        <taxon>Fabaceae</taxon>
        <taxon>Papilionoideae</taxon>
        <taxon>50 kb inversion clade</taxon>
        <taxon>NPAAA clade</taxon>
        <taxon>indigoferoid/millettioid clade</taxon>
        <taxon>Phaseoleae</taxon>
        <taxon>Glycine</taxon>
        <taxon>Glycine subgen. Soja</taxon>
    </lineage>
</organism>
<evidence type="ECO:0000256" key="9">
    <source>
        <dbReference type="PROSITE-ProRule" id="PRU00470"/>
    </source>
</evidence>
<keyword evidence="8" id="KW-0539">Nucleus</keyword>
<keyword evidence="6" id="KW-0238">DNA-binding</keyword>
<keyword evidence="13" id="KW-1185">Reference proteome</keyword>
<evidence type="ECO:0000256" key="1">
    <source>
        <dbReference type="ARBA" id="ARBA00004123"/>
    </source>
</evidence>
<dbReference type="PANTHER" id="PTHR31251:SF180">
    <property type="entry name" value="SBP-TYPE DOMAIN-CONTAINING PROTEIN"/>
    <property type="match status" value="1"/>
</dbReference>
<feature type="compositionally biased region" description="Acidic residues" evidence="10">
    <location>
        <begin position="311"/>
        <end position="320"/>
    </location>
</feature>
<dbReference type="InterPro" id="IPR004333">
    <property type="entry name" value="SBP_dom"/>
</dbReference>
<protein>
    <submittedName>
        <fullName evidence="12">Squamosa promoter-binding-like protein 7 isoform A</fullName>
    </submittedName>
</protein>
<dbReference type="SMR" id="A0A445LBI8"/>
<dbReference type="GO" id="GO:0005634">
    <property type="term" value="C:nucleus"/>
    <property type="evidence" value="ECO:0007669"/>
    <property type="project" value="UniProtKB-SubCell"/>
</dbReference>
<dbReference type="Pfam" id="PF03110">
    <property type="entry name" value="SBP"/>
    <property type="match status" value="1"/>
</dbReference>
<feature type="compositionally biased region" description="Low complexity" evidence="10">
    <location>
        <begin position="321"/>
        <end position="336"/>
    </location>
</feature>
<keyword evidence="7" id="KW-0804">Transcription</keyword>
<evidence type="ECO:0000256" key="3">
    <source>
        <dbReference type="ARBA" id="ARBA00022771"/>
    </source>
</evidence>
<comment type="caution">
    <text evidence="12">The sequence shown here is derived from an EMBL/GenBank/DDBJ whole genome shotgun (WGS) entry which is preliminary data.</text>
</comment>
<feature type="domain" description="SBP-type" evidence="11">
    <location>
        <begin position="157"/>
        <end position="234"/>
    </location>
</feature>
<evidence type="ECO:0000256" key="10">
    <source>
        <dbReference type="SAM" id="MobiDB-lite"/>
    </source>
</evidence>
<name>A0A445LBI8_GLYSO</name>
<dbReference type="PROSITE" id="PS51141">
    <property type="entry name" value="ZF_SBP"/>
    <property type="match status" value="1"/>
</dbReference>
<keyword evidence="5" id="KW-0805">Transcription regulation</keyword>
<dbReference type="InterPro" id="IPR036893">
    <property type="entry name" value="SBP_sf"/>
</dbReference>
<keyword evidence="2" id="KW-0479">Metal-binding</keyword>
<evidence type="ECO:0000259" key="11">
    <source>
        <dbReference type="PROSITE" id="PS51141"/>
    </source>
</evidence>
<dbReference type="SUPFAM" id="SSF103612">
    <property type="entry name" value="SBT domain"/>
    <property type="match status" value="1"/>
</dbReference>
<evidence type="ECO:0000313" key="13">
    <source>
        <dbReference type="Proteomes" id="UP000289340"/>
    </source>
</evidence>
<feature type="region of interest" description="Disordered" evidence="10">
    <location>
        <begin position="311"/>
        <end position="342"/>
    </location>
</feature>
<evidence type="ECO:0000256" key="6">
    <source>
        <dbReference type="ARBA" id="ARBA00023125"/>
    </source>
</evidence>
<dbReference type="PANTHER" id="PTHR31251">
    <property type="entry name" value="SQUAMOSA PROMOTER-BINDING-LIKE PROTEIN 4"/>
    <property type="match status" value="1"/>
</dbReference>
<gene>
    <name evidence="12" type="ORF">D0Y65_006904</name>
</gene>
<dbReference type="Gramene" id="XM_028369292.1">
    <property type="protein sequence ID" value="XP_028225093.1"/>
    <property type="gene ID" value="LOC114406557"/>
</dbReference>
<proteinExistence type="predicted"/>
<evidence type="ECO:0000256" key="4">
    <source>
        <dbReference type="ARBA" id="ARBA00022833"/>
    </source>
</evidence>
<feature type="region of interest" description="Disordered" evidence="10">
    <location>
        <begin position="1"/>
        <end position="28"/>
    </location>
</feature>
<evidence type="ECO:0000313" key="12">
    <source>
        <dbReference type="EMBL" id="RZC20244.1"/>
    </source>
</evidence>
<reference evidence="12 13" key="1">
    <citation type="submission" date="2018-09" db="EMBL/GenBank/DDBJ databases">
        <title>A high-quality reference genome of wild soybean provides a powerful tool to mine soybean genomes.</title>
        <authorList>
            <person name="Xie M."/>
            <person name="Chung C.Y.L."/>
            <person name="Li M.-W."/>
            <person name="Wong F.-L."/>
            <person name="Chan T.-F."/>
            <person name="Lam H.-M."/>
        </authorList>
    </citation>
    <scope>NUCLEOTIDE SEQUENCE [LARGE SCALE GENOMIC DNA]</scope>
    <source>
        <strain evidence="13">cv. W05</strain>
        <tissue evidence="12">Hypocotyl of etiolated seedlings</tissue>
    </source>
</reference>
<dbReference type="InterPro" id="IPR044817">
    <property type="entry name" value="SBP-like"/>
</dbReference>
<dbReference type="Proteomes" id="UP000289340">
    <property type="component" value="Chromosome 3"/>
</dbReference>
<evidence type="ECO:0000256" key="2">
    <source>
        <dbReference type="ARBA" id="ARBA00022723"/>
    </source>
</evidence>
<dbReference type="FunFam" id="4.10.1100.10:FF:000001">
    <property type="entry name" value="Squamosa promoter-binding-like protein 14"/>
    <property type="match status" value="1"/>
</dbReference>
<dbReference type="EMBL" id="QZWG01000003">
    <property type="protein sequence ID" value="RZC20244.1"/>
    <property type="molecule type" value="Genomic_DNA"/>
</dbReference>
<evidence type="ECO:0000256" key="7">
    <source>
        <dbReference type="ARBA" id="ARBA00023163"/>
    </source>
</evidence>